<keyword evidence="6" id="KW-0121">Carboxypeptidase</keyword>
<dbReference type="EMBL" id="WJQS01000009">
    <property type="protein sequence ID" value="MRI86190.1"/>
    <property type="molecule type" value="Genomic_DNA"/>
</dbReference>
<feature type="active site" description="Charge relay system" evidence="3">
    <location>
        <position position="307"/>
    </location>
</feature>
<dbReference type="InterPro" id="IPR027461">
    <property type="entry name" value="Carboxypeptidase_A_C_sf"/>
</dbReference>
<dbReference type="SUPFAM" id="SSF141986">
    <property type="entry name" value="LD-carboxypeptidase A C-terminal domain-like"/>
    <property type="match status" value="1"/>
</dbReference>
<dbReference type="AlphaFoldDB" id="A0A6I2GEC0"/>
<keyword evidence="6" id="KW-0645">Protease</keyword>
<sequence length="336" mass="38255">MIRYPKLPENYSIGITAPSSGIEIQLHYILHEVKRKFESNHQLIIGDSTYTQNKAKSAPSEIRAKELNTFLQSEEIDIVIPPWGGELAIEILDKIDFEGIPNKWILGYSDISVISLPITLKTGIATAHGTNLVDMRGKYSDETTKKWENVLKTLPGESNTQYSSKQYQSKWDHNKLTDYVFNFDKKTEWQSLSGNNLRIEGRLLGGCIDVIRHLVGTPFGNVKGFREEYINNEPIIWYLENCELSPVDLRRSLVQMKFAGWFDGCNGILFGRTPISYDSQGYTVEDVYQDIADDLKIPVIYDIDCGHQPPQITFINGAFAIVEYFDGKGIVQQRFI</sequence>
<comment type="similarity">
    <text evidence="1">Belongs to the peptidase S66 family.</text>
</comment>
<dbReference type="InterPro" id="IPR040921">
    <property type="entry name" value="Peptidase_S66C"/>
</dbReference>
<proteinExistence type="inferred from homology"/>
<feature type="domain" description="LD-carboxypeptidase N-terminal" evidence="4">
    <location>
        <begin position="13"/>
        <end position="129"/>
    </location>
</feature>
<dbReference type="Pfam" id="PF02016">
    <property type="entry name" value="Peptidase_S66"/>
    <property type="match status" value="1"/>
</dbReference>
<evidence type="ECO:0000313" key="6">
    <source>
        <dbReference type="EMBL" id="MRI86190.1"/>
    </source>
</evidence>
<organism evidence="6 7">
    <name type="scientific">Fundicoccus ignavus</name>
    <dbReference type="NCBI Taxonomy" id="2664442"/>
    <lineage>
        <taxon>Bacteria</taxon>
        <taxon>Bacillati</taxon>
        <taxon>Bacillota</taxon>
        <taxon>Bacilli</taxon>
        <taxon>Lactobacillales</taxon>
        <taxon>Aerococcaceae</taxon>
        <taxon>Fundicoccus</taxon>
    </lineage>
</organism>
<dbReference type="InterPro" id="IPR027478">
    <property type="entry name" value="LdcA_N"/>
</dbReference>
<dbReference type="GO" id="GO:0004180">
    <property type="term" value="F:carboxypeptidase activity"/>
    <property type="evidence" value="ECO:0007669"/>
    <property type="project" value="UniProtKB-KW"/>
</dbReference>
<dbReference type="PIRSF" id="PIRSF028757">
    <property type="entry name" value="LD-carboxypeptidase"/>
    <property type="match status" value="1"/>
</dbReference>
<dbReference type="InterPro" id="IPR029062">
    <property type="entry name" value="Class_I_gatase-like"/>
</dbReference>
<protein>
    <submittedName>
        <fullName evidence="6">LD-carboxypeptidase</fullName>
    </submittedName>
</protein>
<reference evidence="6 7" key="1">
    <citation type="submission" date="2019-11" db="EMBL/GenBank/DDBJ databases">
        <title>Characterisation of Fundicoccus ignavus gen. nov. sp. nov., a novel genus of the family Aerococcaceae isolated from bulk tank milk.</title>
        <authorList>
            <person name="Siebert A."/>
            <person name="Huptas C."/>
            <person name="Wenning M."/>
            <person name="Scherer S."/>
            <person name="Doll E.V."/>
        </authorList>
    </citation>
    <scope>NUCLEOTIDE SEQUENCE [LARGE SCALE GENOMIC DNA]</scope>
    <source>
        <strain evidence="6 7">WS4759</strain>
    </source>
</reference>
<keyword evidence="7" id="KW-1185">Reference proteome</keyword>
<dbReference type="Gene3D" id="3.50.30.60">
    <property type="entry name" value="LD-carboxypeptidase A C-terminal domain-like"/>
    <property type="match status" value="1"/>
</dbReference>
<gene>
    <name evidence="6" type="ORF">GIY09_10070</name>
</gene>
<dbReference type="PANTHER" id="PTHR30237:SF5">
    <property type="entry name" value="CARBOXYPEPTIDASE VC_A0337-RELATED"/>
    <property type="match status" value="1"/>
</dbReference>
<dbReference type="InterPro" id="IPR040449">
    <property type="entry name" value="Peptidase_S66_N"/>
</dbReference>
<feature type="active site" description="Nucleophile" evidence="3">
    <location>
        <position position="109"/>
    </location>
</feature>
<evidence type="ECO:0000259" key="4">
    <source>
        <dbReference type="Pfam" id="PF02016"/>
    </source>
</evidence>
<accession>A0A6I2GEC0</accession>
<dbReference type="Pfam" id="PF17676">
    <property type="entry name" value="Peptidase_S66C"/>
    <property type="match status" value="1"/>
</dbReference>
<name>A0A6I2GEC0_9LACT</name>
<evidence type="ECO:0000256" key="1">
    <source>
        <dbReference type="ARBA" id="ARBA00010233"/>
    </source>
</evidence>
<evidence type="ECO:0000256" key="2">
    <source>
        <dbReference type="ARBA" id="ARBA00022801"/>
    </source>
</evidence>
<evidence type="ECO:0000313" key="7">
    <source>
        <dbReference type="Proteomes" id="UP000430975"/>
    </source>
</evidence>
<dbReference type="RefSeq" id="WP_153863904.1">
    <property type="nucleotide sequence ID" value="NZ_WJQS01000009.1"/>
</dbReference>
<dbReference type="CDD" id="cd07062">
    <property type="entry name" value="Peptidase_S66_mccF_like"/>
    <property type="match status" value="1"/>
</dbReference>
<feature type="active site" description="Charge relay system" evidence="3">
    <location>
        <position position="240"/>
    </location>
</feature>
<comment type="caution">
    <text evidence="6">The sequence shown here is derived from an EMBL/GenBank/DDBJ whole genome shotgun (WGS) entry which is preliminary data.</text>
</comment>
<evidence type="ECO:0000256" key="3">
    <source>
        <dbReference type="PIRSR" id="PIRSR028757-1"/>
    </source>
</evidence>
<keyword evidence="2" id="KW-0378">Hydrolase</keyword>
<feature type="domain" description="LD-carboxypeptidase C-terminal" evidence="5">
    <location>
        <begin position="200"/>
        <end position="320"/>
    </location>
</feature>
<evidence type="ECO:0000259" key="5">
    <source>
        <dbReference type="Pfam" id="PF17676"/>
    </source>
</evidence>
<dbReference type="SUPFAM" id="SSF52317">
    <property type="entry name" value="Class I glutamine amidotransferase-like"/>
    <property type="match status" value="1"/>
</dbReference>
<dbReference type="Gene3D" id="3.40.50.10740">
    <property type="entry name" value="Class I glutamine amidotransferase-like"/>
    <property type="match status" value="1"/>
</dbReference>
<dbReference type="PANTHER" id="PTHR30237">
    <property type="entry name" value="MURAMOYLTETRAPEPTIDE CARBOXYPEPTIDASE"/>
    <property type="match status" value="1"/>
</dbReference>
<dbReference type="InterPro" id="IPR003507">
    <property type="entry name" value="S66_fam"/>
</dbReference>
<dbReference type="Proteomes" id="UP000430975">
    <property type="component" value="Unassembled WGS sequence"/>
</dbReference>